<keyword evidence="13 14" id="KW-0472">Membrane</keyword>
<dbReference type="Pfam" id="PF00512">
    <property type="entry name" value="HisKA"/>
    <property type="match status" value="1"/>
</dbReference>
<dbReference type="PROSITE" id="PS50109">
    <property type="entry name" value="HIS_KIN"/>
    <property type="match status" value="1"/>
</dbReference>
<protein>
    <recommendedName>
        <fullName evidence="3">histidine kinase</fullName>
        <ecNumber evidence="3">2.7.13.3</ecNumber>
    </recommendedName>
</protein>
<dbReference type="SUPFAM" id="SSF55874">
    <property type="entry name" value="ATPase domain of HSP90 chaperone/DNA topoisomerase II/histidine kinase"/>
    <property type="match status" value="1"/>
</dbReference>
<evidence type="ECO:0000256" key="2">
    <source>
        <dbReference type="ARBA" id="ARBA00004651"/>
    </source>
</evidence>
<proteinExistence type="predicted"/>
<keyword evidence="6" id="KW-0808">Transferase</keyword>
<evidence type="ECO:0000256" key="8">
    <source>
        <dbReference type="ARBA" id="ARBA00022741"/>
    </source>
</evidence>
<comment type="catalytic activity">
    <reaction evidence="1">
        <text>ATP + protein L-histidine = ADP + protein N-phospho-L-histidine.</text>
        <dbReference type="EC" id="2.7.13.3"/>
    </reaction>
</comment>
<comment type="caution">
    <text evidence="16">The sequence shown here is derived from an EMBL/GenBank/DDBJ whole genome shotgun (WGS) entry which is preliminary data.</text>
</comment>
<evidence type="ECO:0000256" key="11">
    <source>
        <dbReference type="ARBA" id="ARBA00022989"/>
    </source>
</evidence>
<evidence type="ECO:0000313" key="16">
    <source>
        <dbReference type="EMBL" id="NEU06388.1"/>
    </source>
</evidence>
<keyword evidence="12" id="KW-0902">Two-component regulatory system</keyword>
<evidence type="ECO:0000256" key="4">
    <source>
        <dbReference type="ARBA" id="ARBA00022475"/>
    </source>
</evidence>
<organism evidence="16 17">
    <name type="scientific">Clostridium senegalense</name>
    <dbReference type="NCBI Taxonomy" id="1465809"/>
    <lineage>
        <taxon>Bacteria</taxon>
        <taxon>Bacillati</taxon>
        <taxon>Bacillota</taxon>
        <taxon>Clostridia</taxon>
        <taxon>Eubacteriales</taxon>
        <taxon>Clostridiaceae</taxon>
        <taxon>Clostridium</taxon>
    </lineage>
</organism>
<evidence type="ECO:0000256" key="6">
    <source>
        <dbReference type="ARBA" id="ARBA00022679"/>
    </source>
</evidence>
<dbReference type="SMART" id="SM00387">
    <property type="entry name" value="HATPase_c"/>
    <property type="match status" value="1"/>
</dbReference>
<keyword evidence="17" id="KW-1185">Reference proteome</keyword>
<name>A0A6M0H7P0_9CLOT</name>
<evidence type="ECO:0000259" key="15">
    <source>
        <dbReference type="PROSITE" id="PS50109"/>
    </source>
</evidence>
<feature type="domain" description="Histidine kinase" evidence="15">
    <location>
        <begin position="262"/>
        <end position="474"/>
    </location>
</feature>
<dbReference type="InterPro" id="IPR003594">
    <property type="entry name" value="HATPase_dom"/>
</dbReference>
<evidence type="ECO:0000256" key="14">
    <source>
        <dbReference type="SAM" id="Phobius"/>
    </source>
</evidence>
<evidence type="ECO:0000256" key="9">
    <source>
        <dbReference type="ARBA" id="ARBA00022777"/>
    </source>
</evidence>
<dbReference type="SMART" id="SM00388">
    <property type="entry name" value="HisKA"/>
    <property type="match status" value="1"/>
</dbReference>
<evidence type="ECO:0000256" key="10">
    <source>
        <dbReference type="ARBA" id="ARBA00022840"/>
    </source>
</evidence>
<keyword evidence="5" id="KW-0597">Phosphoprotein</keyword>
<comment type="subcellular location">
    <subcellularLocation>
        <location evidence="2">Cell membrane</location>
        <topology evidence="2">Multi-pass membrane protein</topology>
    </subcellularLocation>
</comment>
<dbReference type="Gene3D" id="1.10.287.130">
    <property type="match status" value="1"/>
</dbReference>
<dbReference type="Proteomes" id="UP000481872">
    <property type="component" value="Unassembled WGS sequence"/>
</dbReference>
<dbReference type="EC" id="2.7.13.3" evidence="3"/>
<dbReference type="InterPro" id="IPR050398">
    <property type="entry name" value="HssS/ArlS-like"/>
</dbReference>
<accession>A0A6M0H7P0</accession>
<keyword evidence="9 16" id="KW-0418">Kinase</keyword>
<dbReference type="GO" id="GO:0005524">
    <property type="term" value="F:ATP binding"/>
    <property type="evidence" value="ECO:0007669"/>
    <property type="project" value="UniProtKB-KW"/>
</dbReference>
<dbReference type="CDD" id="cd00075">
    <property type="entry name" value="HATPase"/>
    <property type="match status" value="1"/>
</dbReference>
<keyword evidence="8" id="KW-0547">Nucleotide-binding</keyword>
<feature type="transmembrane region" description="Helical" evidence="14">
    <location>
        <begin position="9"/>
        <end position="33"/>
    </location>
</feature>
<dbReference type="InterPro" id="IPR004358">
    <property type="entry name" value="Sig_transdc_His_kin-like_C"/>
</dbReference>
<dbReference type="RefSeq" id="WP_199870829.1">
    <property type="nucleotide sequence ID" value="NZ_JAAGPU010000043.1"/>
</dbReference>
<evidence type="ECO:0000256" key="3">
    <source>
        <dbReference type="ARBA" id="ARBA00012438"/>
    </source>
</evidence>
<feature type="transmembrane region" description="Helical" evidence="14">
    <location>
        <begin position="176"/>
        <end position="195"/>
    </location>
</feature>
<gene>
    <name evidence="16" type="ORF">G3M99_16365</name>
</gene>
<dbReference type="AlphaFoldDB" id="A0A6M0H7P0"/>
<dbReference type="Pfam" id="PF02518">
    <property type="entry name" value="HATPase_c"/>
    <property type="match status" value="1"/>
</dbReference>
<dbReference type="EMBL" id="JAAGPU010000043">
    <property type="protein sequence ID" value="NEU06388.1"/>
    <property type="molecule type" value="Genomic_DNA"/>
</dbReference>
<dbReference type="PRINTS" id="PR00344">
    <property type="entry name" value="BCTRLSENSOR"/>
</dbReference>
<dbReference type="GO" id="GO:0000155">
    <property type="term" value="F:phosphorelay sensor kinase activity"/>
    <property type="evidence" value="ECO:0007669"/>
    <property type="project" value="InterPro"/>
</dbReference>
<reference evidence="16 17" key="1">
    <citation type="submission" date="2020-02" db="EMBL/GenBank/DDBJ databases">
        <title>Genome assembly of a novel Clostridium senegalense strain.</title>
        <authorList>
            <person name="Gupta T.B."/>
            <person name="Jauregui R."/>
            <person name="Maclean P."/>
            <person name="Nawarathana A."/>
            <person name="Brightwell G."/>
        </authorList>
    </citation>
    <scope>NUCLEOTIDE SEQUENCE [LARGE SCALE GENOMIC DNA]</scope>
    <source>
        <strain evidence="16 17">AGRFS4</strain>
    </source>
</reference>
<evidence type="ECO:0000256" key="1">
    <source>
        <dbReference type="ARBA" id="ARBA00000085"/>
    </source>
</evidence>
<evidence type="ECO:0000256" key="13">
    <source>
        <dbReference type="ARBA" id="ARBA00023136"/>
    </source>
</evidence>
<evidence type="ECO:0000256" key="7">
    <source>
        <dbReference type="ARBA" id="ARBA00022692"/>
    </source>
</evidence>
<dbReference type="CDD" id="cd00082">
    <property type="entry name" value="HisKA"/>
    <property type="match status" value="1"/>
</dbReference>
<keyword evidence="11 14" id="KW-1133">Transmembrane helix</keyword>
<dbReference type="InterPro" id="IPR005467">
    <property type="entry name" value="His_kinase_dom"/>
</dbReference>
<evidence type="ECO:0000256" key="5">
    <source>
        <dbReference type="ARBA" id="ARBA00022553"/>
    </source>
</evidence>
<dbReference type="InterPro" id="IPR003661">
    <property type="entry name" value="HisK_dim/P_dom"/>
</dbReference>
<keyword evidence="4" id="KW-1003">Cell membrane</keyword>
<keyword evidence="10" id="KW-0067">ATP-binding</keyword>
<keyword evidence="7 14" id="KW-0812">Transmembrane</keyword>
<dbReference type="Gene3D" id="3.30.565.10">
    <property type="entry name" value="Histidine kinase-like ATPase, C-terminal domain"/>
    <property type="match status" value="1"/>
</dbReference>
<evidence type="ECO:0000313" key="17">
    <source>
        <dbReference type="Proteomes" id="UP000481872"/>
    </source>
</evidence>
<dbReference type="PANTHER" id="PTHR45528:SF1">
    <property type="entry name" value="SENSOR HISTIDINE KINASE CPXA"/>
    <property type="match status" value="1"/>
</dbReference>
<dbReference type="PANTHER" id="PTHR45528">
    <property type="entry name" value="SENSOR HISTIDINE KINASE CPXA"/>
    <property type="match status" value="1"/>
</dbReference>
<dbReference type="GO" id="GO:0005886">
    <property type="term" value="C:plasma membrane"/>
    <property type="evidence" value="ECO:0007669"/>
    <property type="project" value="UniProtKB-SubCell"/>
</dbReference>
<sequence>MNIKLTARFVITIVLINVFIFFINVTLGMVSIIKNSSQGFVLVEPMTYKEVKLDPENFTRVFGDNIELTNDEIIIRDEGKKSLDENNLWVQVLDESGKEITNYKKPKEVQDEYTPVDIVNAYKYTGGAEGLENILVSSVDIGDRKLSYIINFPMGKLSKTVIMYSENIMGNLMKDILTGVLIMDSLIAIIGGLLFSRRLTKPVGRIIDGVKTLSMGNYNLTFKEKGIYLNVFRNLNALSSILKENEVERKKNEKMREEWIANISHDIKTPLASIRGYSELINGDYDFTEQEIQEYGEIIYQKSLYITELVNDLNLSTRLKNNALFLKKGRANLVSLTKEVIIAILNDNKYSNRDIEFIPKTEVAEKEVDILLLKRCLTNLIFNAIVHNDEDVEIRVELEKRERIYITISDNGKGISEEDLKHIFDRYYRGTNTGELHKGSGLGMAISKEIIKNHGGDVQIESKLKEGTKITIIL</sequence>
<dbReference type="InterPro" id="IPR036097">
    <property type="entry name" value="HisK_dim/P_sf"/>
</dbReference>
<evidence type="ECO:0000256" key="12">
    <source>
        <dbReference type="ARBA" id="ARBA00023012"/>
    </source>
</evidence>
<dbReference type="InterPro" id="IPR036890">
    <property type="entry name" value="HATPase_C_sf"/>
</dbReference>
<dbReference type="SUPFAM" id="SSF47384">
    <property type="entry name" value="Homodimeric domain of signal transducing histidine kinase"/>
    <property type="match status" value="1"/>
</dbReference>